<dbReference type="EMBL" id="BT086918">
    <property type="protein sequence ID" value="ACR37271.1"/>
    <property type="molecule type" value="mRNA"/>
</dbReference>
<organism evidence="2">
    <name type="scientific">Zea mays</name>
    <name type="common">Maize</name>
    <dbReference type="NCBI Taxonomy" id="4577"/>
    <lineage>
        <taxon>Eukaryota</taxon>
        <taxon>Viridiplantae</taxon>
        <taxon>Streptophyta</taxon>
        <taxon>Embryophyta</taxon>
        <taxon>Tracheophyta</taxon>
        <taxon>Spermatophyta</taxon>
        <taxon>Magnoliopsida</taxon>
        <taxon>Liliopsida</taxon>
        <taxon>Poales</taxon>
        <taxon>Poaceae</taxon>
        <taxon>PACMAD clade</taxon>
        <taxon>Panicoideae</taxon>
        <taxon>Andropogonodae</taxon>
        <taxon>Andropogoneae</taxon>
        <taxon>Tripsacinae</taxon>
        <taxon>Zea</taxon>
    </lineage>
</organism>
<evidence type="ECO:0000256" key="1">
    <source>
        <dbReference type="SAM" id="MobiDB-lite"/>
    </source>
</evidence>
<evidence type="ECO:0000313" key="2">
    <source>
        <dbReference type="EMBL" id="ACR37271.1"/>
    </source>
</evidence>
<feature type="region of interest" description="Disordered" evidence="1">
    <location>
        <begin position="1"/>
        <end position="63"/>
    </location>
</feature>
<feature type="compositionally biased region" description="Low complexity" evidence="1">
    <location>
        <begin position="49"/>
        <end position="63"/>
    </location>
</feature>
<dbReference type="AlphaFoldDB" id="C4J7X1"/>
<protein>
    <submittedName>
        <fullName evidence="2">Uncharacterized protein</fullName>
    </submittedName>
</protein>
<accession>C4J7X1</accession>
<proteinExistence type="evidence at transcript level"/>
<name>C4J7X1_MAIZE</name>
<sequence length="63" mass="6636">MKIRTAPACAGRMQTRSGSGSAREGQEQEAVRIMPPHHSSHWLLPQLSSPPRVSGPVGSSSSA</sequence>
<reference evidence="2" key="1">
    <citation type="journal article" date="2009" name="PLoS Genet.">
        <title>Sequencing, mapping, and analysis of 27,455 maize full-length cDNAs.</title>
        <authorList>
            <person name="Soderlund C."/>
            <person name="Descour A."/>
            <person name="Kudrna D."/>
            <person name="Bomhoff M."/>
            <person name="Boyd L."/>
            <person name="Currie J."/>
            <person name="Angelova A."/>
            <person name="Collura K."/>
            <person name="Wissotski M."/>
            <person name="Ashley E."/>
            <person name="Morrow D."/>
            <person name="Fernandes J."/>
            <person name="Walbot V."/>
            <person name="Yu Y."/>
        </authorList>
    </citation>
    <scope>NUCLEOTIDE SEQUENCE</scope>
    <source>
        <strain evidence="2">B73</strain>
    </source>
</reference>